<evidence type="ECO:0000313" key="2">
    <source>
        <dbReference type="Proteomes" id="UP000264541"/>
    </source>
</evidence>
<organism evidence="1 2">
    <name type="scientific">Peribacillus saganii</name>
    <dbReference type="NCBI Taxonomy" id="2303992"/>
    <lineage>
        <taxon>Bacteria</taxon>
        <taxon>Bacillati</taxon>
        <taxon>Bacillota</taxon>
        <taxon>Bacilli</taxon>
        <taxon>Bacillales</taxon>
        <taxon>Bacillaceae</taxon>
        <taxon>Peribacillus</taxon>
    </lineage>
</organism>
<dbReference type="Proteomes" id="UP000264541">
    <property type="component" value="Unassembled WGS sequence"/>
</dbReference>
<sequence>MLNDIIELHRIKMIEAGVTYGLSAPITIKLSQELDALLNMKAGLQNMAS</sequence>
<dbReference type="GO" id="GO:0043937">
    <property type="term" value="P:regulation of sporulation"/>
    <property type="evidence" value="ECO:0007669"/>
    <property type="project" value="InterPro"/>
</dbReference>
<reference evidence="1 2" key="1">
    <citation type="submission" date="2018-08" db="EMBL/GenBank/DDBJ databases">
        <title>Bacillus chawlae sp. nov., Bacillus glennii sp. nov., and Bacillus saganii sp. nov. Isolated from the Vehicle Assembly Building at Kennedy Space Center where the Viking Spacecraft were Assembled.</title>
        <authorList>
            <person name="Seuylemezian A."/>
            <person name="Vaishampayan P."/>
        </authorList>
    </citation>
    <scope>NUCLEOTIDE SEQUENCE [LARGE SCALE GENOMIC DNA]</scope>
    <source>
        <strain evidence="1 2">V47-23a</strain>
    </source>
</reference>
<proteinExistence type="predicted"/>
<keyword evidence="2" id="KW-1185">Reference proteome</keyword>
<dbReference type="InterPro" id="IPR036638">
    <property type="entry name" value="HLH_DNA-bd_sf"/>
</dbReference>
<dbReference type="InterPro" id="IPR018540">
    <property type="entry name" value="Spo0E-like"/>
</dbReference>
<protein>
    <submittedName>
        <fullName evidence="1">Aspartyl-phosphate phosphatase Spo0E family protein</fullName>
    </submittedName>
</protein>
<dbReference type="GO" id="GO:0046983">
    <property type="term" value="F:protein dimerization activity"/>
    <property type="evidence" value="ECO:0007669"/>
    <property type="project" value="InterPro"/>
</dbReference>
<gene>
    <name evidence="1" type="ORF">D0469_09830</name>
</gene>
<accession>A0A372LPA6</accession>
<dbReference type="EMBL" id="QVTE01000026">
    <property type="protein sequence ID" value="RFU69377.1"/>
    <property type="molecule type" value="Genomic_DNA"/>
</dbReference>
<dbReference type="SUPFAM" id="SSF140500">
    <property type="entry name" value="BAS1536-like"/>
    <property type="match status" value="1"/>
</dbReference>
<comment type="caution">
    <text evidence="1">The sequence shown here is derived from an EMBL/GenBank/DDBJ whole genome shotgun (WGS) entry which is preliminary data.</text>
</comment>
<dbReference type="Pfam" id="PF09388">
    <property type="entry name" value="SpoOE-like"/>
    <property type="match status" value="1"/>
</dbReference>
<dbReference type="OrthoDB" id="2942947at2"/>
<dbReference type="InterPro" id="IPR037208">
    <property type="entry name" value="Spo0E-like_sf"/>
</dbReference>
<evidence type="ECO:0000313" key="1">
    <source>
        <dbReference type="EMBL" id="RFU69377.1"/>
    </source>
</evidence>
<dbReference type="AlphaFoldDB" id="A0A372LPA6"/>
<dbReference type="Gene3D" id="4.10.280.10">
    <property type="entry name" value="Helix-loop-helix DNA-binding domain"/>
    <property type="match status" value="1"/>
</dbReference>
<name>A0A372LPA6_9BACI</name>